<dbReference type="Pfam" id="PF00440">
    <property type="entry name" value="TetR_N"/>
    <property type="match status" value="1"/>
</dbReference>
<protein>
    <submittedName>
        <fullName evidence="7">TetR/AcrR family transcriptional regulator</fullName>
    </submittedName>
</protein>
<dbReference type="Gene3D" id="1.10.357.10">
    <property type="entry name" value="Tetracycline Repressor, domain 2"/>
    <property type="match status" value="1"/>
</dbReference>
<dbReference type="SUPFAM" id="SSF46689">
    <property type="entry name" value="Homeodomain-like"/>
    <property type="match status" value="1"/>
</dbReference>
<keyword evidence="2" id="KW-0238">DNA-binding</keyword>
<evidence type="ECO:0000256" key="3">
    <source>
        <dbReference type="ARBA" id="ARBA00023163"/>
    </source>
</evidence>
<organism evidence="7 8">
    <name type="scientific">Prauserella alba</name>
    <dbReference type="NCBI Taxonomy" id="176898"/>
    <lineage>
        <taxon>Bacteria</taxon>
        <taxon>Bacillati</taxon>
        <taxon>Actinomycetota</taxon>
        <taxon>Actinomycetes</taxon>
        <taxon>Pseudonocardiales</taxon>
        <taxon>Pseudonocardiaceae</taxon>
        <taxon>Prauserella</taxon>
    </lineage>
</organism>
<gene>
    <name evidence="7" type="ORF">GCM10009675_10430</name>
</gene>
<sequence length="195" mass="21128">MAEGIKGMATAEGSARRRRTEERRRRILDAARARADAEGWAAVTTRHLAVSIGYTQPVLYGHFPGGKSEIMRAVALEGFTELAQVCRAAVGENVGCRAVEAVAVAYLDFAAAHPALYEAMFQSPLDARFAQQDAESELREGFAALADAIGDDGDGTVTEVLWGALHGLSLLERAGRLRTDHRDERIAELAARFCR</sequence>
<dbReference type="Pfam" id="PF13305">
    <property type="entry name" value="TetR_C_33"/>
    <property type="match status" value="1"/>
</dbReference>
<dbReference type="InterPro" id="IPR001647">
    <property type="entry name" value="HTH_TetR"/>
</dbReference>
<feature type="domain" description="HTH tetR-type" evidence="5">
    <location>
        <begin position="27"/>
        <end position="74"/>
    </location>
</feature>
<keyword evidence="1" id="KW-0805">Transcription regulation</keyword>
<dbReference type="Proteomes" id="UP001500467">
    <property type="component" value="Unassembled WGS sequence"/>
</dbReference>
<feature type="region of interest" description="Disordered" evidence="4">
    <location>
        <begin position="1"/>
        <end position="23"/>
    </location>
</feature>
<dbReference type="InterPro" id="IPR009057">
    <property type="entry name" value="Homeodomain-like_sf"/>
</dbReference>
<proteinExistence type="predicted"/>
<comment type="caution">
    <text evidence="7">The sequence shown here is derived from an EMBL/GenBank/DDBJ whole genome shotgun (WGS) entry which is preliminary data.</text>
</comment>
<keyword evidence="3" id="KW-0804">Transcription</keyword>
<evidence type="ECO:0000313" key="8">
    <source>
        <dbReference type="Proteomes" id="UP001500467"/>
    </source>
</evidence>
<evidence type="ECO:0000256" key="4">
    <source>
        <dbReference type="SAM" id="MobiDB-lite"/>
    </source>
</evidence>
<dbReference type="InterPro" id="IPR050109">
    <property type="entry name" value="HTH-type_TetR-like_transc_reg"/>
</dbReference>
<feature type="domain" description="HTH-type transcriptional regulator MT1864/Rv1816-like C-terminal" evidence="6">
    <location>
        <begin position="100"/>
        <end position="189"/>
    </location>
</feature>
<reference evidence="8" key="1">
    <citation type="journal article" date="2019" name="Int. J. Syst. Evol. Microbiol.">
        <title>The Global Catalogue of Microorganisms (GCM) 10K type strain sequencing project: providing services to taxonomists for standard genome sequencing and annotation.</title>
        <authorList>
            <consortium name="The Broad Institute Genomics Platform"/>
            <consortium name="The Broad Institute Genome Sequencing Center for Infectious Disease"/>
            <person name="Wu L."/>
            <person name="Ma J."/>
        </authorList>
    </citation>
    <scope>NUCLEOTIDE SEQUENCE [LARGE SCALE GENOMIC DNA]</scope>
    <source>
        <strain evidence="8">JCM 13022</strain>
    </source>
</reference>
<keyword evidence="8" id="KW-1185">Reference proteome</keyword>
<evidence type="ECO:0000259" key="6">
    <source>
        <dbReference type="Pfam" id="PF13305"/>
    </source>
</evidence>
<accession>A0ABP4FRJ9</accession>
<evidence type="ECO:0000259" key="5">
    <source>
        <dbReference type="Pfam" id="PF00440"/>
    </source>
</evidence>
<name>A0ABP4FRJ9_9PSEU</name>
<dbReference type="InterPro" id="IPR025996">
    <property type="entry name" value="MT1864/Rv1816-like_C"/>
</dbReference>
<evidence type="ECO:0000256" key="1">
    <source>
        <dbReference type="ARBA" id="ARBA00023015"/>
    </source>
</evidence>
<dbReference type="RefSeq" id="WP_253856083.1">
    <property type="nucleotide sequence ID" value="NZ_BAAALM010000005.1"/>
</dbReference>
<dbReference type="SUPFAM" id="SSF48498">
    <property type="entry name" value="Tetracyclin repressor-like, C-terminal domain"/>
    <property type="match status" value="1"/>
</dbReference>
<dbReference type="InterPro" id="IPR036271">
    <property type="entry name" value="Tet_transcr_reg_TetR-rel_C_sf"/>
</dbReference>
<evidence type="ECO:0000313" key="7">
    <source>
        <dbReference type="EMBL" id="GAA1197144.1"/>
    </source>
</evidence>
<dbReference type="PANTHER" id="PTHR30055:SF234">
    <property type="entry name" value="HTH-TYPE TRANSCRIPTIONAL REGULATOR BETI"/>
    <property type="match status" value="1"/>
</dbReference>
<evidence type="ECO:0000256" key="2">
    <source>
        <dbReference type="ARBA" id="ARBA00023125"/>
    </source>
</evidence>
<dbReference type="EMBL" id="BAAALM010000005">
    <property type="protein sequence ID" value="GAA1197144.1"/>
    <property type="molecule type" value="Genomic_DNA"/>
</dbReference>
<dbReference type="PANTHER" id="PTHR30055">
    <property type="entry name" value="HTH-TYPE TRANSCRIPTIONAL REGULATOR RUTR"/>
    <property type="match status" value="1"/>
</dbReference>